<dbReference type="EMBL" id="JAVYJV010000006">
    <property type="protein sequence ID" value="KAK4368056.1"/>
    <property type="molecule type" value="Genomic_DNA"/>
</dbReference>
<proteinExistence type="inferred from homology"/>
<keyword evidence="4" id="KW-0762">Sugar transport</keyword>
<protein>
    <recommendedName>
        <fullName evidence="10">Major facilitator superfamily (MFS) profile domain-containing protein</fullName>
    </recommendedName>
</protein>
<organism evidence="11 12">
    <name type="scientific">Anisodus tanguticus</name>
    <dbReference type="NCBI Taxonomy" id="243964"/>
    <lineage>
        <taxon>Eukaryota</taxon>
        <taxon>Viridiplantae</taxon>
        <taxon>Streptophyta</taxon>
        <taxon>Embryophyta</taxon>
        <taxon>Tracheophyta</taxon>
        <taxon>Spermatophyta</taxon>
        <taxon>Magnoliopsida</taxon>
        <taxon>eudicotyledons</taxon>
        <taxon>Gunneridae</taxon>
        <taxon>Pentapetalae</taxon>
        <taxon>asterids</taxon>
        <taxon>lamiids</taxon>
        <taxon>Solanales</taxon>
        <taxon>Solanaceae</taxon>
        <taxon>Solanoideae</taxon>
        <taxon>Hyoscyameae</taxon>
        <taxon>Anisodus</taxon>
    </lineage>
</organism>
<dbReference type="PANTHER" id="PTHR48021">
    <property type="match status" value="1"/>
</dbReference>
<dbReference type="PROSITE" id="PS50850">
    <property type="entry name" value="MFS"/>
    <property type="match status" value="1"/>
</dbReference>
<dbReference type="Pfam" id="PF00083">
    <property type="entry name" value="Sugar_tr"/>
    <property type="match status" value="1"/>
</dbReference>
<keyword evidence="12" id="KW-1185">Reference proteome</keyword>
<evidence type="ECO:0000256" key="2">
    <source>
        <dbReference type="ARBA" id="ARBA00010992"/>
    </source>
</evidence>
<gene>
    <name evidence="11" type="ORF">RND71_011848</name>
</gene>
<evidence type="ECO:0000256" key="9">
    <source>
        <dbReference type="SAM" id="Phobius"/>
    </source>
</evidence>
<comment type="caution">
    <text evidence="11">The sequence shown here is derived from an EMBL/GenBank/DDBJ whole genome shotgun (WGS) entry which is preliminary data.</text>
</comment>
<feature type="transmembrane region" description="Helical" evidence="9">
    <location>
        <begin position="154"/>
        <end position="171"/>
    </location>
</feature>
<evidence type="ECO:0000313" key="12">
    <source>
        <dbReference type="Proteomes" id="UP001291623"/>
    </source>
</evidence>
<evidence type="ECO:0000256" key="3">
    <source>
        <dbReference type="ARBA" id="ARBA00022448"/>
    </source>
</evidence>
<comment type="similarity">
    <text evidence="2">Belongs to the major facilitator superfamily. Sugar transporter (TC 2.A.1.1) family.</text>
</comment>
<dbReference type="InterPro" id="IPR020846">
    <property type="entry name" value="MFS_dom"/>
</dbReference>
<name>A0AAE1SE62_9SOLA</name>
<evidence type="ECO:0000256" key="1">
    <source>
        <dbReference type="ARBA" id="ARBA00004141"/>
    </source>
</evidence>
<comment type="similarity">
    <text evidence="8">Belongs to the major facilitator superfamily. Phosphate:H(+) symporter (TC 2.A.1.9) family.</text>
</comment>
<accession>A0AAE1SE62</accession>
<keyword evidence="6 9" id="KW-1133">Transmembrane helix</keyword>
<evidence type="ECO:0000256" key="7">
    <source>
        <dbReference type="ARBA" id="ARBA00023136"/>
    </source>
</evidence>
<evidence type="ECO:0000256" key="5">
    <source>
        <dbReference type="ARBA" id="ARBA00022692"/>
    </source>
</evidence>
<dbReference type="InterPro" id="IPR005829">
    <property type="entry name" value="Sugar_transporter_CS"/>
</dbReference>
<dbReference type="InterPro" id="IPR036259">
    <property type="entry name" value="MFS_trans_sf"/>
</dbReference>
<keyword evidence="3" id="KW-0813">Transport</keyword>
<evidence type="ECO:0000256" key="8">
    <source>
        <dbReference type="ARBA" id="ARBA00044504"/>
    </source>
</evidence>
<dbReference type="AlphaFoldDB" id="A0AAE1SE62"/>
<evidence type="ECO:0000259" key="10">
    <source>
        <dbReference type="PROSITE" id="PS50850"/>
    </source>
</evidence>
<dbReference type="Proteomes" id="UP001291623">
    <property type="component" value="Unassembled WGS sequence"/>
</dbReference>
<reference evidence="11" key="1">
    <citation type="submission" date="2023-12" db="EMBL/GenBank/DDBJ databases">
        <title>Genome assembly of Anisodus tanguticus.</title>
        <authorList>
            <person name="Wang Y.-J."/>
        </authorList>
    </citation>
    <scope>NUCLEOTIDE SEQUENCE</scope>
    <source>
        <strain evidence="11">KB-2021</strain>
        <tissue evidence="11">Leaf</tissue>
    </source>
</reference>
<dbReference type="InterPro" id="IPR005828">
    <property type="entry name" value="MFS_sugar_transport-like"/>
</dbReference>
<dbReference type="GO" id="GO:0016020">
    <property type="term" value="C:membrane"/>
    <property type="evidence" value="ECO:0007669"/>
    <property type="project" value="UniProtKB-SubCell"/>
</dbReference>
<dbReference type="PANTHER" id="PTHR48021:SF1">
    <property type="entry name" value="GH07001P-RELATED"/>
    <property type="match status" value="1"/>
</dbReference>
<keyword evidence="7 9" id="KW-0472">Membrane</keyword>
<dbReference type="Gene3D" id="1.20.1250.20">
    <property type="entry name" value="MFS general substrate transporter like domains"/>
    <property type="match status" value="2"/>
</dbReference>
<feature type="transmembrane region" description="Helical" evidence="9">
    <location>
        <begin position="83"/>
        <end position="106"/>
    </location>
</feature>
<evidence type="ECO:0000256" key="6">
    <source>
        <dbReference type="ARBA" id="ARBA00022989"/>
    </source>
</evidence>
<evidence type="ECO:0000313" key="11">
    <source>
        <dbReference type="EMBL" id="KAK4368056.1"/>
    </source>
</evidence>
<dbReference type="GO" id="GO:0022857">
    <property type="term" value="F:transmembrane transporter activity"/>
    <property type="evidence" value="ECO:0007669"/>
    <property type="project" value="InterPro"/>
</dbReference>
<evidence type="ECO:0000256" key="4">
    <source>
        <dbReference type="ARBA" id="ARBA00022597"/>
    </source>
</evidence>
<dbReference type="InterPro" id="IPR050549">
    <property type="entry name" value="MFS_Trehalose_Transporter"/>
</dbReference>
<feature type="domain" description="Major facilitator superfamily (MFS) profile" evidence="10">
    <location>
        <begin position="1"/>
        <end position="174"/>
    </location>
</feature>
<comment type="subcellular location">
    <subcellularLocation>
        <location evidence="1">Membrane</location>
        <topology evidence="1">Multi-pass membrane protein</topology>
    </subcellularLocation>
</comment>
<dbReference type="SUPFAM" id="SSF103473">
    <property type="entry name" value="MFS general substrate transporter"/>
    <property type="match status" value="1"/>
</dbReference>
<feature type="transmembrane region" description="Helical" evidence="9">
    <location>
        <begin position="35"/>
        <end position="52"/>
    </location>
</feature>
<sequence length="174" mass="19158">MQTLMIASIPNNIGWLAVSFATDVSFLYMGRLLEGFGVGIISYVVPVYIAEISPKNMRGVLGSINQVIVTGISPSLVDKAGRRLLLIVSSSVMTASSFLVAMAFFLKGCFRFWEAVKHRNRGRFWAEKRGGSEAQKNRHVGCSDMQRKEKRAQVLVMAFGVGLGSIPWIIISEV</sequence>
<dbReference type="PROSITE" id="PS00217">
    <property type="entry name" value="SUGAR_TRANSPORT_2"/>
    <property type="match status" value="1"/>
</dbReference>
<keyword evidence="5 9" id="KW-0812">Transmembrane</keyword>